<name>A0ABS3Z5K3_9BACT</name>
<keyword evidence="1" id="KW-0812">Transmembrane</keyword>
<dbReference type="InterPro" id="IPR000601">
    <property type="entry name" value="PKD_dom"/>
</dbReference>
<keyword evidence="1" id="KW-1133">Transmembrane helix</keyword>
<evidence type="ECO:0000259" key="2">
    <source>
        <dbReference type="PROSITE" id="PS50093"/>
    </source>
</evidence>
<feature type="transmembrane region" description="Helical" evidence="1">
    <location>
        <begin position="350"/>
        <end position="370"/>
    </location>
</feature>
<keyword evidence="4" id="KW-1185">Reference proteome</keyword>
<dbReference type="RefSeq" id="WP_209145019.1">
    <property type="nucleotide sequence ID" value="NZ_JAGHKO010000024.1"/>
</dbReference>
<feature type="transmembrane region" description="Helical" evidence="1">
    <location>
        <begin position="807"/>
        <end position="828"/>
    </location>
</feature>
<keyword evidence="1" id="KW-0472">Membrane</keyword>
<accession>A0ABS3Z5K3</accession>
<feature type="domain" description="PKD" evidence="2">
    <location>
        <begin position="181"/>
        <end position="223"/>
    </location>
</feature>
<protein>
    <recommendedName>
        <fullName evidence="2">PKD domain-containing protein</fullName>
    </recommendedName>
</protein>
<comment type="caution">
    <text evidence="3">The sequence shown here is derived from an EMBL/GenBank/DDBJ whole genome shotgun (WGS) entry which is preliminary data.</text>
</comment>
<dbReference type="EMBL" id="JAGHKO010000024">
    <property type="protein sequence ID" value="MBO9205446.1"/>
    <property type="molecule type" value="Genomic_DNA"/>
</dbReference>
<dbReference type="InterPro" id="IPR035986">
    <property type="entry name" value="PKD_dom_sf"/>
</dbReference>
<dbReference type="PROSITE" id="PS50093">
    <property type="entry name" value="PKD"/>
    <property type="match status" value="1"/>
</dbReference>
<gene>
    <name evidence="3" type="ORF">J7I42_34470</name>
</gene>
<dbReference type="InterPro" id="IPR013783">
    <property type="entry name" value="Ig-like_fold"/>
</dbReference>
<reference evidence="3 4" key="1">
    <citation type="submission" date="2021-03" db="EMBL/GenBank/DDBJ databases">
        <title>Assistant Professor.</title>
        <authorList>
            <person name="Huq M.A."/>
        </authorList>
    </citation>
    <scope>NUCLEOTIDE SEQUENCE [LARGE SCALE GENOMIC DNA]</scope>
    <source>
        <strain evidence="3 4">MAH-29</strain>
    </source>
</reference>
<feature type="transmembrane region" description="Helical" evidence="1">
    <location>
        <begin position="123"/>
        <end position="143"/>
    </location>
</feature>
<dbReference type="Pfam" id="PF00801">
    <property type="entry name" value="PKD"/>
    <property type="match status" value="1"/>
</dbReference>
<dbReference type="Gene3D" id="2.60.40.10">
    <property type="entry name" value="Immunoglobulins"/>
    <property type="match status" value="1"/>
</dbReference>
<dbReference type="SUPFAM" id="SSF49299">
    <property type="entry name" value="PKD domain"/>
    <property type="match status" value="1"/>
</dbReference>
<organism evidence="3 4">
    <name type="scientific">Niastella soli</name>
    <dbReference type="NCBI Taxonomy" id="2821487"/>
    <lineage>
        <taxon>Bacteria</taxon>
        <taxon>Pseudomonadati</taxon>
        <taxon>Bacteroidota</taxon>
        <taxon>Chitinophagia</taxon>
        <taxon>Chitinophagales</taxon>
        <taxon>Chitinophagaceae</taxon>
        <taxon>Niastella</taxon>
    </lineage>
</organism>
<sequence length="1224" mass="140057">MMQPVNDHTNSLICLKIEMLFSILRHERFNVTPEGYASLLMVATRLNADNLNQIAQKLCPIVATNEREQTRFYEIIQLLENKTAADIINFVDQIEITPPTPSILDEPLINNNPPSFFKKNRKFLLITGVLLIVGIFSLVWYRYEIKKRALVVFASHVDKRVTVIQKNDTLRLQASDYIPPTADTSRLTFIWDFGDGKIIQGFQATHVYKELDSAIVKMSVSSNYYHIDKVSDTLFVEVCKTIPKIQAFKFFDTPSVGKRMRIEAVIDSAAEVRYWQIDDSMLIGVLSPVIEYTFQNEGYHKILLVVFSDAPLCDGYRDTTIEVTNHLRRYSLSVTGTKQLPPPDKQIKNWVLVIVWIIAGCFTALLFLIWKKKKKVALLSKSGGFKKNVFEVPFQVNDLALIRPGKQLFKMLHLMRRRADEEISQLNIPLTLQRTIHNKGLSELVFTPRKKFQDYLVLIDASNPHGVFPYLFGYLSRLMNKMDVRVSAYYFDSQFIFRSLLQSGEQITPDQLINNHANSLLMILGDGELFFYLLLPMLKEKYRSFLNTWESRALITPLARKDWGLREKELSKYFLISSADEYDLLRLIENVHAVPEKQYVGALQYGQLDRNADLKNIEEAFSKLDGSFKEQWLCALATYPKFRWELVPVFGQVLAKLYGIDAGISYEEVLAICRIPWLIIGNIPASMRLELLKKLELKNEIAIRQELIKLLEQARLSGQGFYYDSELEDQLLINKFILFAHDKVLFEQYAEEAVRFRKMWEEGRVLDVSVRKYLENDRNEKWKTPVRSKGRSVQLAKYFGLSKFNAVFYRAIAGCIILLLAAGLSGYMSSLEQPAGIFFKGLFTAAPNQQVTVRYKLVKDVQGCIDLDSTYMYDVEEYVKRISIGEFLNGDFMIDTSEYPIQYNEDSGTIAAQIPLHLFFEKDSPAYLTLRFGNPFLVEKKILLSDLYTNGTIAITCVAVNDTMNSVPADSTGNVRKPGRRVTTKVVIPNPPPVNVDSQPNVKTQDDLIQRSDTVSRKSKLTPSLTAYDVLQNIQVLGKARDYDNKTKRYLNVNYSLFGGYILDSIKAVRYTLPGNRSSQTSTTPSNNFAYAGLQKTGVDSVYVQVFLRNGDSSGRELIEVIYDIKPRIYLSYQVADSAEIQDLIMQLKYQRYEVKASSVAKVPQTYVGYYFIKDKTEADQLLNVIMSTVSGVSKGTITFIKKGTARPQHFDIGIRTNPKYKKY</sequence>
<evidence type="ECO:0000313" key="4">
    <source>
        <dbReference type="Proteomes" id="UP000677244"/>
    </source>
</evidence>
<dbReference type="Proteomes" id="UP000677244">
    <property type="component" value="Unassembled WGS sequence"/>
</dbReference>
<evidence type="ECO:0000313" key="3">
    <source>
        <dbReference type="EMBL" id="MBO9205446.1"/>
    </source>
</evidence>
<proteinExistence type="predicted"/>
<evidence type="ECO:0000256" key="1">
    <source>
        <dbReference type="SAM" id="Phobius"/>
    </source>
</evidence>